<dbReference type="RefSeq" id="WP_204501659.1">
    <property type="nucleotide sequence ID" value="NZ_JAFBDR010000024.1"/>
</dbReference>
<dbReference type="InterPro" id="IPR035396">
    <property type="entry name" value="Bac_rhamnosid6H"/>
</dbReference>
<protein>
    <recommendedName>
        <fullName evidence="5">Bacterial alpha-L-rhamnosidase</fullName>
    </recommendedName>
</protein>
<sequence>MSFQKNQTHEVKRNKSFEEKAESLKPTLFRHVIEPTNLIDVVENKEKIHNWEAKPLKPANELSEEVLGKGDRVILDFGDHQVGYLQLHIVPVGSPPDAPLHMRLTFGEMPVEMAESFSSYDGWISSSWLQEETIHVDVLPNQLSLPRRYSFRYLKIEVLDTSPKYKVSFKKATVEAVTSADVCKVGSFSHDDPELVEIDRVSIKTLQDCMQDVFEDGPKRDRRLWLGDLRLQALANYSTFKNNDLVKRNLYQFAAVPNQDGQVSANLFNEPFLIPDDTFLYDYSLFFTTTLYDYFQATKDYETLEELWPTAYRQVEIGLKRLDNHGILKDDESWWSFIDWHQDLNKQAPSQAILIYTLRRAISLADTLGKKEEQEKMEKHLKLVLEATIIHLWQEDLGFFVSGENAQVSWATQVWMVLAEVLQPEKNQELLTRLLENKPNIEMNTPYMHHHLVEALLMVDMKKEALDWMKMYWGGMLKEGADTFWELYNPKDKEFSPYGNHLINSYCHAWSCTPTYLLREYL</sequence>
<evidence type="ECO:0000259" key="1">
    <source>
        <dbReference type="Pfam" id="PF17389"/>
    </source>
</evidence>
<evidence type="ECO:0008006" key="5">
    <source>
        <dbReference type="Google" id="ProtNLM"/>
    </source>
</evidence>
<gene>
    <name evidence="3" type="ORF">JOC48_003539</name>
</gene>
<dbReference type="InterPro" id="IPR012341">
    <property type="entry name" value="6hp_glycosidase-like_sf"/>
</dbReference>
<feature type="domain" description="Alpha-L-rhamnosidase six-hairpin glycosidase" evidence="1">
    <location>
        <begin position="184"/>
        <end position="520"/>
    </location>
</feature>
<accession>A0ABS2N4E1</accession>
<dbReference type="InterPro" id="IPR049164">
    <property type="entry name" value="Glyco_hydro_78_N"/>
</dbReference>
<feature type="domain" description="Glycosyl hydrolase family 78 alpha-rhamnosidase N-terminal" evidence="2">
    <location>
        <begin position="35"/>
        <end position="176"/>
    </location>
</feature>
<dbReference type="EMBL" id="JAFBDR010000024">
    <property type="protein sequence ID" value="MBM7572991.1"/>
    <property type="molecule type" value="Genomic_DNA"/>
</dbReference>
<dbReference type="Proteomes" id="UP001296943">
    <property type="component" value="Unassembled WGS sequence"/>
</dbReference>
<keyword evidence="4" id="KW-1185">Reference proteome</keyword>
<reference evidence="3 4" key="1">
    <citation type="submission" date="2021-01" db="EMBL/GenBank/DDBJ databases">
        <title>Genomic Encyclopedia of Type Strains, Phase IV (KMG-IV): sequencing the most valuable type-strain genomes for metagenomic binning, comparative biology and taxonomic classification.</title>
        <authorList>
            <person name="Goeker M."/>
        </authorList>
    </citation>
    <scope>NUCLEOTIDE SEQUENCE [LARGE SCALE GENOMIC DNA]</scope>
    <source>
        <strain evidence="3 4">DSM 23711</strain>
    </source>
</reference>
<dbReference type="Gene3D" id="1.50.10.10">
    <property type="match status" value="1"/>
</dbReference>
<dbReference type="PANTHER" id="PTHR34987:SF4">
    <property type="entry name" value="ALPHA-L-RHAMNOSIDASE C-TERMINAL DOMAIN-CONTAINING PROTEIN"/>
    <property type="match status" value="1"/>
</dbReference>
<dbReference type="Pfam" id="PF21104">
    <property type="entry name" value="Glyco_hydro_78_N"/>
    <property type="match status" value="1"/>
</dbReference>
<comment type="caution">
    <text evidence="3">The sequence shown here is derived from an EMBL/GenBank/DDBJ whole genome shotgun (WGS) entry which is preliminary data.</text>
</comment>
<dbReference type="SUPFAM" id="SSF48208">
    <property type="entry name" value="Six-hairpin glycosidases"/>
    <property type="match status" value="1"/>
</dbReference>
<organism evidence="3 4">
    <name type="scientific">Aquibacillus albus</name>
    <dbReference type="NCBI Taxonomy" id="1168171"/>
    <lineage>
        <taxon>Bacteria</taxon>
        <taxon>Bacillati</taxon>
        <taxon>Bacillota</taxon>
        <taxon>Bacilli</taxon>
        <taxon>Bacillales</taxon>
        <taxon>Bacillaceae</taxon>
        <taxon>Aquibacillus</taxon>
    </lineage>
</organism>
<proteinExistence type="predicted"/>
<dbReference type="PANTHER" id="PTHR34987">
    <property type="entry name" value="C, PUTATIVE (AFU_ORTHOLOGUE AFUA_3G02880)-RELATED"/>
    <property type="match status" value="1"/>
</dbReference>
<evidence type="ECO:0000313" key="4">
    <source>
        <dbReference type="Proteomes" id="UP001296943"/>
    </source>
</evidence>
<evidence type="ECO:0000259" key="2">
    <source>
        <dbReference type="Pfam" id="PF21104"/>
    </source>
</evidence>
<dbReference type="InterPro" id="IPR008928">
    <property type="entry name" value="6-hairpin_glycosidase_sf"/>
</dbReference>
<evidence type="ECO:0000313" key="3">
    <source>
        <dbReference type="EMBL" id="MBM7572991.1"/>
    </source>
</evidence>
<name>A0ABS2N4E1_9BACI</name>
<dbReference type="Pfam" id="PF17389">
    <property type="entry name" value="Bac_rhamnosid6H"/>
    <property type="match status" value="1"/>
</dbReference>